<evidence type="ECO:0000256" key="4">
    <source>
        <dbReference type="ARBA" id="ARBA00022676"/>
    </source>
</evidence>
<dbReference type="GO" id="GO:0016757">
    <property type="term" value="F:glycosyltransferase activity"/>
    <property type="evidence" value="ECO:0007669"/>
    <property type="project" value="UniProtKB-KW"/>
</dbReference>
<dbReference type="Pfam" id="PF05627">
    <property type="entry name" value="AvrRpt-cleavage"/>
    <property type="match status" value="1"/>
</dbReference>
<dbReference type="InterPro" id="IPR008700">
    <property type="entry name" value="TypeIII_avirulence_cleave"/>
</dbReference>
<evidence type="ECO:0000256" key="3">
    <source>
        <dbReference type="ARBA" id="ARBA00007737"/>
    </source>
</evidence>
<name>A0A9E7KQR6_9LILI</name>
<evidence type="ECO:0000256" key="14">
    <source>
        <dbReference type="SAM" id="MobiDB-lite"/>
    </source>
</evidence>
<evidence type="ECO:0000313" key="18">
    <source>
        <dbReference type="Proteomes" id="UP001055439"/>
    </source>
</evidence>
<dbReference type="AlphaFoldDB" id="A0A9E7KQR6"/>
<keyword evidence="11" id="KW-0294">Fucose metabolism</keyword>
<dbReference type="Pfam" id="PF10250">
    <property type="entry name" value="O-FucT"/>
    <property type="match status" value="1"/>
</dbReference>
<feature type="compositionally biased region" description="Basic and acidic residues" evidence="14">
    <location>
        <begin position="613"/>
        <end position="642"/>
    </location>
</feature>
<evidence type="ECO:0000256" key="13">
    <source>
        <dbReference type="ARBA" id="ARBA00030350"/>
    </source>
</evidence>
<evidence type="ECO:0000256" key="2">
    <source>
        <dbReference type="ARBA" id="ARBA00004881"/>
    </source>
</evidence>
<dbReference type="InterPro" id="IPR019378">
    <property type="entry name" value="GDP-Fuc_O-FucTrfase"/>
</dbReference>
<sequence>MRRFRIFSRRGGDIWGRRGGGGVGGQRPLKHGLKGMAARLSVALIVLVICTLSLFSTIGITRPSHRVEVVDANKLWRSANPGGWRPSSAPRSYWPPPPKESNGFLRVRCNGGLNQQRSAICNAVVAARIMNATLVLPELDTNSFWRDESGFPGVYDVEHFIEALRYDIHIVRSLPEVSSKGKTKKMKSYQIRPPRDAPLSWYTTFALEKMKEHSAIYLTPFSHRLAEEIDAPELQRLRCRVNYHALRFKPHIIKLSTEIVDKLRSQGHFMSIHLRFEMDMLAFAGCVDIFTPKEQKILIKYRKENFAEKELVYRERRLIGKCPLTPEEVGLILRSMGFDNTTRIYIAAGELFGGDRFMKPFRTMFPHLENHSTVGPSEKLEENARGLVGSAVDYMVCLLSDIFMPTYDGPSNFANNLLGHRLYYGFRTTIQPNRKALAPIFMDREEGHAADFEDRIRQVMFNSKFGGPHKRVHPESFYTNSWPECFCQMSPKDPADKCPPDNIMETLDGQLQNEESDDLDPSNMSNKSNNSASGLGGFFSTFSVAENPQTQVHKFGNRETAESVPYRQYFNQTQGEKGRKITTNLNDGNENLETTAKDIPPPANAAPFTPEAAKPREAKPMRKDAGNFHRIDTPPVHDEGVIRKSPINPHDQQHVARANYGDNQKKPNRSRGTYQGKPAAERTANDTPPSDKRIAPEDTPGRVRTNPSDRAYGTPHHDVAVPPFAGWDENDPASGEKYTGIFNLIADNRRNPGTPYNPPMPSSRKQESNKTKGCGCLSWILK</sequence>
<feature type="compositionally biased region" description="Polar residues" evidence="14">
    <location>
        <begin position="574"/>
        <end position="594"/>
    </location>
</feature>
<dbReference type="PANTHER" id="PTHR31741">
    <property type="entry name" value="OS02G0726500 PROTEIN-RELATED"/>
    <property type="match status" value="1"/>
</dbReference>
<protein>
    <recommendedName>
        <fullName evidence="13">O-fucosyltransferase family protein</fullName>
    </recommendedName>
</protein>
<dbReference type="GO" id="GO:0005802">
    <property type="term" value="C:trans-Golgi network"/>
    <property type="evidence" value="ECO:0007669"/>
    <property type="project" value="TreeGrafter"/>
</dbReference>
<evidence type="ECO:0000256" key="12">
    <source>
        <dbReference type="ARBA" id="ARBA00023277"/>
    </source>
</evidence>
<feature type="region of interest" description="Disordered" evidence="14">
    <location>
        <begin position="574"/>
        <end position="716"/>
    </location>
</feature>
<feature type="compositionally biased region" description="Low complexity" evidence="14">
    <location>
        <begin position="522"/>
        <end position="532"/>
    </location>
</feature>
<keyword evidence="10" id="KW-0325">Glycoprotein</keyword>
<keyword evidence="5" id="KW-0808">Transferase</keyword>
<feature type="region of interest" description="Disordered" evidence="14">
    <location>
        <begin position="746"/>
        <end position="771"/>
    </location>
</feature>
<keyword evidence="4" id="KW-0328">Glycosyltransferase</keyword>
<evidence type="ECO:0000256" key="7">
    <source>
        <dbReference type="ARBA" id="ARBA00022968"/>
    </source>
</evidence>
<dbReference type="EMBL" id="CP097510">
    <property type="protein sequence ID" value="URE23915.1"/>
    <property type="molecule type" value="Genomic_DNA"/>
</dbReference>
<keyword evidence="18" id="KW-1185">Reference proteome</keyword>
<feature type="domain" description="RIN4 pathogenic type III effector avirulence factor Avr cleavage site" evidence="16">
    <location>
        <begin position="716"/>
        <end position="750"/>
    </location>
</feature>
<evidence type="ECO:0000256" key="8">
    <source>
        <dbReference type="ARBA" id="ARBA00022989"/>
    </source>
</evidence>
<dbReference type="PANTHER" id="PTHR31741:SF14">
    <property type="entry name" value="O-FUCOSYLTRANSFERASE 1"/>
    <property type="match status" value="1"/>
</dbReference>
<reference evidence="17" key="1">
    <citation type="submission" date="2022-05" db="EMBL/GenBank/DDBJ databases">
        <title>The Musa troglodytarum L. genome provides insights into the mechanism of non-climacteric behaviour and enrichment of carotenoids.</title>
        <authorList>
            <person name="Wang J."/>
        </authorList>
    </citation>
    <scope>NUCLEOTIDE SEQUENCE</scope>
    <source>
        <tissue evidence="17">Leaf</tissue>
    </source>
</reference>
<dbReference type="GO" id="GO:0006004">
    <property type="term" value="P:fucose metabolic process"/>
    <property type="evidence" value="ECO:0007669"/>
    <property type="project" value="UniProtKB-KW"/>
</dbReference>
<evidence type="ECO:0000256" key="10">
    <source>
        <dbReference type="ARBA" id="ARBA00023180"/>
    </source>
</evidence>
<evidence type="ECO:0000313" key="17">
    <source>
        <dbReference type="EMBL" id="URE23915.1"/>
    </source>
</evidence>
<keyword evidence="8 15" id="KW-1133">Transmembrane helix</keyword>
<organism evidence="17 18">
    <name type="scientific">Musa troglodytarum</name>
    <name type="common">fe'i banana</name>
    <dbReference type="NCBI Taxonomy" id="320322"/>
    <lineage>
        <taxon>Eukaryota</taxon>
        <taxon>Viridiplantae</taxon>
        <taxon>Streptophyta</taxon>
        <taxon>Embryophyta</taxon>
        <taxon>Tracheophyta</taxon>
        <taxon>Spermatophyta</taxon>
        <taxon>Magnoliopsida</taxon>
        <taxon>Liliopsida</taxon>
        <taxon>Zingiberales</taxon>
        <taxon>Musaceae</taxon>
        <taxon>Musa</taxon>
    </lineage>
</organism>
<accession>A0A9E7KQR6</accession>
<comment type="subcellular location">
    <subcellularLocation>
        <location evidence="1">Membrane</location>
        <topology evidence="1">Single-pass type II membrane protein</topology>
    </subcellularLocation>
</comment>
<keyword evidence="6 15" id="KW-0812">Transmembrane</keyword>
<feature type="region of interest" description="Disordered" evidence="14">
    <location>
        <begin position="513"/>
        <end position="532"/>
    </location>
</feature>
<evidence type="ECO:0000256" key="15">
    <source>
        <dbReference type="SAM" id="Phobius"/>
    </source>
</evidence>
<feature type="compositionally biased region" description="Basic and acidic residues" evidence="14">
    <location>
        <begin position="679"/>
        <end position="701"/>
    </location>
</feature>
<evidence type="ECO:0000256" key="1">
    <source>
        <dbReference type="ARBA" id="ARBA00004606"/>
    </source>
</evidence>
<evidence type="ECO:0000256" key="9">
    <source>
        <dbReference type="ARBA" id="ARBA00023136"/>
    </source>
</evidence>
<keyword evidence="12" id="KW-0119">Carbohydrate metabolism</keyword>
<comment type="similarity">
    <text evidence="3">Belongs to the glycosyltransferase GT106 family.</text>
</comment>
<evidence type="ECO:0000259" key="16">
    <source>
        <dbReference type="Pfam" id="PF05627"/>
    </source>
</evidence>
<dbReference type="GO" id="GO:0016020">
    <property type="term" value="C:membrane"/>
    <property type="evidence" value="ECO:0007669"/>
    <property type="project" value="UniProtKB-SubCell"/>
</dbReference>
<keyword evidence="9 15" id="KW-0472">Membrane</keyword>
<dbReference type="Proteomes" id="UP001055439">
    <property type="component" value="Chromosome 8"/>
</dbReference>
<evidence type="ECO:0000256" key="6">
    <source>
        <dbReference type="ARBA" id="ARBA00022692"/>
    </source>
</evidence>
<dbReference type="GO" id="GO:0005768">
    <property type="term" value="C:endosome"/>
    <property type="evidence" value="ECO:0007669"/>
    <property type="project" value="TreeGrafter"/>
</dbReference>
<comment type="pathway">
    <text evidence="2">Glycan metabolism.</text>
</comment>
<gene>
    <name evidence="17" type="ORF">MUK42_06267</name>
</gene>
<proteinExistence type="inferred from homology"/>
<dbReference type="OrthoDB" id="1882547at2759"/>
<evidence type="ECO:0000256" key="5">
    <source>
        <dbReference type="ARBA" id="ARBA00022679"/>
    </source>
</evidence>
<evidence type="ECO:0000256" key="11">
    <source>
        <dbReference type="ARBA" id="ARBA00023253"/>
    </source>
</evidence>
<dbReference type="CDD" id="cd11299">
    <property type="entry name" value="O-FucT_plant"/>
    <property type="match status" value="1"/>
</dbReference>
<keyword evidence="7" id="KW-0735">Signal-anchor</keyword>
<dbReference type="InterPro" id="IPR024709">
    <property type="entry name" value="FucosylTrfase_pln"/>
</dbReference>
<feature type="transmembrane region" description="Helical" evidence="15">
    <location>
        <begin position="37"/>
        <end position="60"/>
    </location>
</feature>